<evidence type="ECO:0000256" key="1">
    <source>
        <dbReference type="SAM" id="Phobius"/>
    </source>
</evidence>
<organism evidence="2 4">
    <name type="scientific">Medicago truncatula</name>
    <name type="common">Barrel medic</name>
    <name type="synonym">Medicago tribuloides</name>
    <dbReference type="NCBI Taxonomy" id="3880"/>
    <lineage>
        <taxon>Eukaryota</taxon>
        <taxon>Viridiplantae</taxon>
        <taxon>Streptophyta</taxon>
        <taxon>Embryophyta</taxon>
        <taxon>Tracheophyta</taxon>
        <taxon>Spermatophyta</taxon>
        <taxon>Magnoliopsida</taxon>
        <taxon>eudicotyledons</taxon>
        <taxon>Gunneridae</taxon>
        <taxon>Pentapetalae</taxon>
        <taxon>rosids</taxon>
        <taxon>fabids</taxon>
        <taxon>Fabales</taxon>
        <taxon>Fabaceae</taxon>
        <taxon>Papilionoideae</taxon>
        <taxon>50 kb inversion clade</taxon>
        <taxon>NPAAA clade</taxon>
        <taxon>Hologalegina</taxon>
        <taxon>IRL clade</taxon>
        <taxon>Trifolieae</taxon>
        <taxon>Medicago</taxon>
    </lineage>
</organism>
<sequence>MAIAKVLGCGFGNLKAPEKKIKFLICFLVVATNTYAELTALFLYQKIAKNIGCNHICSYSNSKTTIDIATKPVNKCHYYVFVIASAKELLRMDGEVQL</sequence>
<proteinExistence type="predicted"/>
<dbReference type="Proteomes" id="UP000002051">
    <property type="component" value="Chromosome 5"/>
</dbReference>
<dbReference type="EnsemblPlants" id="AES93815">
    <property type="protein sequence ID" value="AES93815"/>
    <property type="gene ID" value="MTR_5g007780"/>
</dbReference>
<evidence type="ECO:0000313" key="4">
    <source>
        <dbReference type="Proteomes" id="UP000002051"/>
    </source>
</evidence>
<accession>G7K6H7</accession>
<dbReference type="SUPFAM" id="SSF53098">
    <property type="entry name" value="Ribonuclease H-like"/>
    <property type="match status" value="1"/>
</dbReference>
<reference evidence="2 4" key="1">
    <citation type="journal article" date="2011" name="Nature">
        <title>The Medicago genome provides insight into the evolution of rhizobial symbioses.</title>
        <authorList>
            <person name="Young N.D."/>
            <person name="Debelle F."/>
            <person name="Oldroyd G.E."/>
            <person name="Geurts R."/>
            <person name="Cannon S.B."/>
            <person name="Udvardi M.K."/>
            <person name="Benedito V.A."/>
            <person name="Mayer K.F."/>
            <person name="Gouzy J."/>
            <person name="Schoof H."/>
            <person name="Van de Peer Y."/>
            <person name="Proost S."/>
            <person name="Cook D.R."/>
            <person name="Meyers B.C."/>
            <person name="Spannagl M."/>
            <person name="Cheung F."/>
            <person name="De Mita S."/>
            <person name="Krishnakumar V."/>
            <person name="Gundlach H."/>
            <person name="Zhou S."/>
            <person name="Mudge J."/>
            <person name="Bharti A.K."/>
            <person name="Murray J.D."/>
            <person name="Naoumkina M.A."/>
            <person name="Rosen B."/>
            <person name="Silverstein K.A."/>
            <person name="Tang H."/>
            <person name="Rombauts S."/>
            <person name="Zhao P.X."/>
            <person name="Zhou P."/>
            <person name="Barbe V."/>
            <person name="Bardou P."/>
            <person name="Bechner M."/>
            <person name="Bellec A."/>
            <person name="Berger A."/>
            <person name="Berges H."/>
            <person name="Bidwell S."/>
            <person name="Bisseling T."/>
            <person name="Choisne N."/>
            <person name="Couloux A."/>
            <person name="Denny R."/>
            <person name="Deshpande S."/>
            <person name="Dai X."/>
            <person name="Doyle J.J."/>
            <person name="Dudez A.M."/>
            <person name="Farmer A.D."/>
            <person name="Fouteau S."/>
            <person name="Franken C."/>
            <person name="Gibelin C."/>
            <person name="Gish J."/>
            <person name="Goldstein S."/>
            <person name="Gonzalez A.J."/>
            <person name="Green P.J."/>
            <person name="Hallab A."/>
            <person name="Hartog M."/>
            <person name="Hua A."/>
            <person name="Humphray S.J."/>
            <person name="Jeong D.H."/>
            <person name="Jing Y."/>
            <person name="Jocker A."/>
            <person name="Kenton S.M."/>
            <person name="Kim D.J."/>
            <person name="Klee K."/>
            <person name="Lai H."/>
            <person name="Lang C."/>
            <person name="Lin S."/>
            <person name="Macmil S.L."/>
            <person name="Magdelenat G."/>
            <person name="Matthews L."/>
            <person name="McCorrison J."/>
            <person name="Monaghan E.L."/>
            <person name="Mun J.H."/>
            <person name="Najar F.Z."/>
            <person name="Nicholson C."/>
            <person name="Noirot C."/>
            <person name="O'Bleness M."/>
            <person name="Paule C.R."/>
            <person name="Poulain J."/>
            <person name="Prion F."/>
            <person name="Qin B."/>
            <person name="Qu C."/>
            <person name="Retzel E.F."/>
            <person name="Riddle C."/>
            <person name="Sallet E."/>
            <person name="Samain S."/>
            <person name="Samson N."/>
            <person name="Sanders I."/>
            <person name="Saurat O."/>
            <person name="Scarpelli C."/>
            <person name="Schiex T."/>
            <person name="Segurens B."/>
            <person name="Severin A.J."/>
            <person name="Sherrier D.J."/>
            <person name="Shi R."/>
            <person name="Sims S."/>
            <person name="Singer S.R."/>
            <person name="Sinharoy S."/>
            <person name="Sterck L."/>
            <person name="Viollet A."/>
            <person name="Wang B.B."/>
            <person name="Wang K."/>
            <person name="Wang M."/>
            <person name="Wang X."/>
            <person name="Warfsmann J."/>
            <person name="Weissenbach J."/>
            <person name="White D.D."/>
            <person name="White J.D."/>
            <person name="Wiley G.B."/>
            <person name="Wincker P."/>
            <person name="Xing Y."/>
            <person name="Yang L."/>
            <person name="Yao Z."/>
            <person name="Ying F."/>
            <person name="Zhai J."/>
            <person name="Zhou L."/>
            <person name="Zuber A."/>
            <person name="Denarie J."/>
            <person name="Dixon R.A."/>
            <person name="May G.D."/>
            <person name="Schwartz D.C."/>
            <person name="Rogers J."/>
            <person name="Quetier F."/>
            <person name="Town C.D."/>
            <person name="Roe B.A."/>
        </authorList>
    </citation>
    <scope>NUCLEOTIDE SEQUENCE [LARGE SCALE GENOMIC DNA]</scope>
    <source>
        <strain evidence="2">A17</strain>
        <strain evidence="3 4">cv. Jemalong A17</strain>
    </source>
</reference>
<keyword evidence="1" id="KW-0472">Membrane</keyword>
<dbReference type="AlphaFoldDB" id="G7K6H7"/>
<gene>
    <name evidence="2" type="ordered locus">MTR_5g007780</name>
</gene>
<evidence type="ECO:0000313" key="2">
    <source>
        <dbReference type="EMBL" id="AES93815.1"/>
    </source>
</evidence>
<keyword evidence="1" id="KW-1133">Transmembrane helix</keyword>
<dbReference type="HOGENOM" id="CLU_2336841_0_0_1"/>
<dbReference type="EMBL" id="CM001221">
    <property type="protein sequence ID" value="AES93815.1"/>
    <property type="molecule type" value="Genomic_DNA"/>
</dbReference>
<name>G7K6H7_MEDTR</name>
<reference evidence="2 4" key="2">
    <citation type="journal article" date="2014" name="BMC Genomics">
        <title>An improved genome release (version Mt4.0) for the model legume Medicago truncatula.</title>
        <authorList>
            <person name="Tang H."/>
            <person name="Krishnakumar V."/>
            <person name="Bidwell S."/>
            <person name="Rosen B."/>
            <person name="Chan A."/>
            <person name="Zhou S."/>
            <person name="Gentzbittel L."/>
            <person name="Childs K.L."/>
            <person name="Yandell M."/>
            <person name="Gundlach H."/>
            <person name="Mayer K.F."/>
            <person name="Schwartz D.C."/>
            <person name="Town C.D."/>
        </authorList>
    </citation>
    <scope>GENOME REANNOTATION</scope>
    <source>
        <strain evidence="3 4">cv. Jemalong A17</strain>
    </source>
</reference>
<reference evidence="3" key="3">
    <citation type="submission" date="2015-04" db="UniProtKB">
        <authorList>
            <consortium name="EnsemblPlants"/>
        </authorList>
    </citation>
    <scope>IDENTIFICATION</scope>
    <source>
        <strain evidence="3">cv. Jemalong A17</strain>
    </source>
</reference>
<dbReference type="InterPro" id="IPR012337">
    <property type="entry name" value="RNaseH-like_sf"/>
</dbReference>
<keyword evidence="4" id="KW-1185">Reference proteome</keyword>
<dbReference type="PaxDb" id="3880-AES93815"/>
<feature type="transmembrane region" description="Helical" evidence="1">
    <location>
        <begin position="21"/>
        <end position="44"/>
    </location>
</feature>
<evidence type="ECO:0000313" key="3">
    <source>
        <dbReference type="EnsemblPlants" id="AES93815"/>
    </source>
</evidence>
<protein>
    <submittedName>
        <fullName evidence="2">Transmembrane protein, putative</fullName>
    </submittedName>
</protein>
<keyword evidence="1 2" id="KW-0812">Transmembrane</keyword>